<feature type="compositionally biased region" description="Basic and acidic residues" evidence="1">
    <location>
        <begin position="154"/>
        <end position="185"/>
    </location>
</feature>
<accession>A0AAN9LCP1</accession>
<evidence type="ECO:0000256" key="1">
    <source>
        <dbReference type="SAM" id="MobiDB-lite"/>
    </source>
</evidence>
<organism evidence="2 3">
    <name type="scientific">Phaseolus coccineus</name>
    <name type="common">Scarlet runner bean</name>
    <name type="synonym">Phaseolus multiflorus</name>
    <dbReference type="NCBI Taxonomy" id="3886"/>
    <lineage>
        <taxon>Eukaryota</taxon>
        <taxon>Viridiplantae</taxon>
        <taxon>Streptophyta</taxon>
        <taxon>Embryophyta</taxon>
        <taxon>Tracheophyta</taxon>
        <taxon>Spermatophyta</taxon>
        <taxon>Magnoliopsida</taxon>
        <taxon>eudicotyledons</taxon>
        <taxon>Gunneridae</taxon>
        <taxon>Pentapetalae</taxon>
        <taxon>rosids</taxon>
        <taxon>fabids</taxon>
        <taxon>Fabales</taxon>
        <taxon>Fabaceae</taxon>
        <taxon>Papilionoideae</taxon>
        <taxon>50 kb inversion clade</taxon>
        <taxon>NPAAA clade</taxon>
        <taxon>indigoferoid/millettioid clade</taxon>
        <taxon>Phaseoleae</taxon>
        <taxon>Phaseolus</taxon>
    </lineage>
</organism>
<evidence type="ECO:0000313" key="2">
    <source>
        <dbReference type="EMBL" id="KAK7333582.1"/>
    </source>
</evidence>
<feature type="region of interest" description="Disordered" evidence="1">
    <location>
        <begin position="145"/>
        <end position="188"/>
    </location>
</feature>
<evidence type="ECO:0000313" key="3">
    <source>
        <dbReference type="Proteomes" id="UP001374584"/>
    </source>
</evidence>
<proteinExistence type="predicted"/>
<gene>
    <name evidence="2" type="ORF">VNO80_30357</name>
</gene>
<sequence>MASITNSNSTNVPICPKEEEFETPPSKITDSVTNDEPIAATPISFYPPDHYHIEYHNMVDRPTNMTETPSETPSATPSATQSATQNSSSKKGRRPKAIPEWIGNWDVDSRKRPHSNRFDKTYRHKEQGFLCRSLLECERYEKHGIRPQRRGKTKEKEENSNKPKNDNKPKNENKEIVPDKEKNQEAELTEEALVAQRREKAESMKGIVEEFLAEAHYNQLHMFNR</sequence>
<dbReference type="Proteomes" id="UP001374584">
    <property type="component" value="Unassembled WGS sequence"/>
</dbReference>
<dbReference type="AlphaFoldDB" id="A0AAN9LCP1"/>
<comment type="caution">
    <text evidence="2">The sequence shown here is derived from an EMBL/GenBank/DDBJ whole genome shotgun (WGS) entry which is preliminary data.</text>
</comment>
<feature type="compositionally biased region" description="Low complexity" evidence="1">
    <location>
        <begin position="66"/>
        <end position="89"/>
    </location>
</feature>
<reference evidence="2 3" key="1">
    <citation type="submission" date="2024-01" db="EMBL/GenBank/DDBJ databases">
        <title>The genomes of 5 underutilized Papilionoideae crops provide insights into root nodulation and disease resistanc.</title>
        <authorList>
            <person name="Jiang F."/>
        </authorList>
    </citation>
    <scope>NUCLEOTIDE SEQUENCE [LARGE SCALE GENOMIC DNA]</scope>
    <source>
        <strain evidence="2">JINMINGXINNONG_FW02</strain>
        <tissue evidence="2">Leaves</tissue>
    </source>
</reference>
<keyword evidence="3" id="KW-1185">Reference proteome</keyword>
<feature type="region of interest" description="Disordered" evidence="1">
    <location>
        <begin position="1"/>
        <end position="119"/>
    </location>
</feature>
<name>A0AAN9LCP1_PHACN</name>
<dbReference type="EMBL" id="JAYMYR010000011">
    <property type="protein sequence ID" value="KAK7333582.1"/>
    <property type="molecule type" value="Genomic_DNA"/>
</dbReference>
<feature type="compositionally biased region" description="Polar residues" evidence="1">
    <location>
        <begin position="1"/>
        <end position="12"/>
    </location>
</feature>
<protein>
    <submittedName>
        <fullName evidence="2">Uncharacterized protein</fullName>
    </submittedName>
</protein>
<feature type="compositionally biased region" description="Basic and acidic residues" evidence="1">
    <location>
        <begin position="49"/>
        <end position="59"/>
    </location>
</feature>